<dbReference type="AlphaFoldDB" id="A0A4C2EIF3"/>
<evidence type="ECO:0000313" key="3">
    <source>
        <dbReference type="EMBL" id="GCF01699.1"/>
    </source>
</evidence>
<dbReference type="Proteomes" id="UP000301737">
    <property type="component" value="Unassembled WGS sequence"/>
</dbReference>
<sequence length="189" mass="20700">MSTAKEDRFEDKDSLSNVSTPNEGDTEEHSYAESVQSYEAGDQHAATSRGAQGDAENLGATSQISRHLTNMLSNDDGTERLAAMSRVISTKTRKEMQEFEVNDLDFDLKSLLGYLRSHAIEQGLTPSDSGIAFRNVTAVGIDASAAYGPSLEEMVRDLIKFPAKLFKSFKRTEDAVPMRNVIQNCTGVV</sequence>
<proteinExistence type="predicted"/>
<name>A0A4C2EIF3_9SACH</name>
<organism evidence="3 4">
    <name type="scientific">Zygosaccharomyces mellis</name>
    <dbReference type="NCBI Taxonomy" id="42258"/>
    <lineage>
        <taxon>Eukaryota</taxon>
        <taxon>Fungi</taxon>
        <taxon>Dikarya</taxon>
        <taxon>Ascomycota</taxon>
        <taxon>Saccharomycotina</taxon>
        <taxon>Saccharomycetes</taxon>
        <taxon>Saccharomycetales</taxon>
        <taxon>Saccharomycetaceae</taxon>
        <taxon>Zygosaccharomyces</taxon>
    </lineage>
</organism>
<evidence type="ECO:0000313" key="4">
    <source>
        <dbReference type="Proteomes" id="UP000301737"/>
    </source>
</evidence>
<comment type="caution">
    <text evidence="3">The sequence shown here is derived from an EMBL/GenBank/DDBJ whole genome shotgun (WGS) entry which is preliminary data.</text>
</comment>
<evidence type="ECO:0000259" key="2">
    <source>
        <dbReference type="Pfam" id="PF14510"/>
    </source>
</evidence>
<accession>A0A4C2EIF3</accession>
<dbReference type="OrthoDB" id="3994150at2759"/>
<feature type="compositionally biased region" description="Basic and acidic residues" evidence="1">
    <location>
        <begin position="1"/>
        <end position="14"/>
    </location>
</feature>
<dbReference type="EMBL" id="BIMX01000060">
    <property type="protein sequence ID" value="GCF01699.1"/>
    <property type="molecule type" value="Genomic_DNA"/>
</dbReference>
<dbReference type="InterPro" id="IPR029481">
    <property type="entry name" value="ABC_trans_N"/>
</dbReference>
<feature type="non-terminal residue" evidence="3">
    <location>
        <position position="189"/>
    </location>
</feature>
<evidence type="ECO:0000256" key="1">
    <source>
        <dbReference type="SAM" id="MobiDB-lite"/>
    </source>
</evidence>
<feature type="domain" description="Pleiotropic ABC efflux transporter N-terminal" evidence="2">
    <location>
        <begin position="65"/>
        <end position="151"/>
    </location>
</feature>
<reference evidence="3 4" key="1">
    <citation type="submission" date="2019-01" db="EMBL/GenBank/DDBJ databases">
        <title>Draft Genome Sequencing of Zygosaccharomyces mellis Ca-7.</title>
        <authorList>
            <person name="Shiwa Y."/>
            <person name="Kanesaki Y."/>
            <person name="Ishige T."/>
            <person name="Mura K."/>
            <person name="Hori T."/>
            <person name="Tamura T."/>
        </authorList>
    </citation>
    <scope>NUCLEOTIDE SEQUENCE [LARGE SCALE GENOMIC DNA]</scope>
    <source>
        <strain evidence="3 4">Ca-7</strain>
    </source>
</reference>
<dbReference type="Pfam" id="PF14510">
    <property type="entry name" value="ABC_trans_N"/>
    <property type="match status" value="1"/>
</dbReference>
<feature type="region of interest" description="Disordered" evidence="1">
    <location>
        <begin position="1"/>
        <end position="56"/>
    </location>
</feature>
<gene>
    <name evidence="3" type="ORF">ZYGM_000104</name>
</gene>
<protein>
    <recommendedName>
        <fullName evidence="2">Pleiotropic ABC efflux transporter N-terminal domain-containing protein</fullName>
    </recommendedName>
</protein>
<keyword evidence="4" id="KW-1185">Reference proteome</keyword>